<dbReference type="GO" id="GO:0050727">
    <property type="term" value="P:regulation of inflammatory response"/>
    <property type="evidence" value="ECO:0007669"/>
    <property type="project" value="TreeGrafter"/>
</dbReference>
<feature type="domain" description="Sema" evidence="4">
    <location>
        <begin position="65"/>
        <end position="506"/>
    </location>
</feature>
<dbReference type="GO" id="GO:0045499">
    <property type="term" value="F:chemorepellent activity"/>
    <property type="evidence" value="ECO:0007669"/>
    <property type="project" value="TreeGrafter"/>
</dbReference>
<evidence type="ECO:0000313" key="5">
    <source>
        <dbReference type="EMBL" id="KAG7523251.1"/>
    </source>
</evidence>
<evidence type="ECO:0000313" key="6">
    <source>
        <dbReference type="Proteomes" id="UP000693946"/>
    </source>
</evidence>
<dbReference type="PANTHER" id="PTHR11036:SF80">
    <property type="entry name" value="SEMAPHORIN-7A"/>
    <property type="match status" value="1"/>
</dbReference>
<evidence type="ECO:0000256" key="1">
    <source>
        <dbReference type="ARBA" id="ARBA00023180"/>
    </source>
</evidence>
<dbReference type="EMBL" id="JAGKHQ010000002">
    <property type="protein sequence ID" value="KAG7523251.1"/>
    <property type="molecule type" value="Genomic_DNA"/>
</dbReference>
<dbReference type="SMART" id="SM00423">
    <property type="entry name" value="PSI"/>
    <property type="match status" value="1"/>
</dbReference>
<comment type="caution">
    <text evidence="5">The sequence shown here is derived from an EMBL/GenBank/DDBJ whole genome shotgun (WGS) entry which is preliminary data.</text>
</comment>
<accession>A0AAV6T1M0</accession>
<evidence type="ECO:0000259" key="4">
    <source>
        <dbReference type="PROSITE" id="PS51004"/>
    </source>
</evidence>
<dbReference type="GO" id="GO:0009897">
    <property type="term" value="C:external side of plasma membrane"/>
    <property type="evidence" value="ECO:0007669"/>
    <property type="project" value="TreeGrafter"/>
</dbReference>
<reference evidence="5 6" key="1">
    <citation type="journal article" date="2021" name="Sci. Rep.">
        <title>Chromosome anchoring in Senegalese sole (Solea senegalensis) reveals sex-associated markers and genome rearrangements in flatfish.</title>
        <authorList>
            <person name="Guerrero-Cozar I."/>
            <person name="Gomez-Garrido J."/>
            <person name="Berbel C."/>
            <person name="Martinez-Blanch J.F."/>
            <person name="Alioto T."/>
            <person name="Claros M.G."/>
            <person name="Gagnaire P.A."/>
            <person name="Manchado M."/>
        </authorList>
    </citation>
    <scope>NUCLEOTIDE SEQUENCE [LARGE SCALE GENOMIC DNA]</scope>
    <source>
        <strain evidence="5">Sse05_10M</strain>
    </source>
</reference>
<dbReference type="AlphaFoldDB" id="A0AAV6T1M0"/>
<dbReference type="Proteomes" id="UP000693946">
    <property type="component" value="Linkage Group LG10"/>
</dbReference>
<protein>
    <submittedName>
        <fullName evidence="5">Semaphorin-7A</fullName>
    </submittedName>
</protein>
<name>A0AAV6T1M0_SOLSE</name>
<keyword evidence="1" id="KW-0325">Glycoprotein</keyword>
<evidence type="ECO:0000256" key="2">
    <source>
        <dbReference type="PROSITE-ProRule" id="PRU00352"/>
    </source>
</evidence>
<keyword evidence="6" id="KW-1185">Reference proteome</keyword>
<dbReference type="Pfam" id="PF01403">
    <property type="entry name" value="Sema"/>
    <property type="match status" value="1"/>
</dbReference>
<dbReference type="PROSITE" id="PS51004">
    <property type="entry name" value="SEMA"/>
    <property type="match status" value="1"/>
</dbReference>
<dbReference type="SMART" id="SM00630">
    <property type="entry name" value="Sema"/>
    <property type="match status" value="1"/>
</dbReference>
<gene>
    <name evidence="5" type="ORF">JOB18_042494</name>
</gene>
<dbReference type="GO" id="GO:0071526">
    <property type="term" value="P:semaphorin-plexin signaling pathway"/>
    <property type="evidence" value="ECO:0007669"/>
    <property type="project" value="TreeGrafter"/>
</dbReference>
<dbReference type="GO" id="GO:0030215">
    <property type="term" value="F:semaphorin receptor binding"/>
    <property type="evidence" value="ECO:0007669"/>
    <property type="project" value="InterPro"/>
</dbReference>
<feature type="domain" description="Ig-like" evidence="3">
    <location>
        <begin position="575"/>
        <end position="655"/>
    </location>
</feature>
<dbReference type="GO" id="GO:0005178">
    <property type="term" value="F:integrin binding"/>
    <property type="evidence" value="ECO:0007669"/>
    <property type="project" value="TreeGrafter"/>
</dbReference>
<dbReference type="FunFam" id="2.60.40.10:FF:001170">
    <property type="entry name" value="Sema domain, immunoglobulin domain (Ig), short basic domain, secreted, (Semaphorin) 3F"/>
    <property type="match status" value="1"/>
</dbReference>
<proteinExistence type="predicted"/>
<dbReference type="PANTHER" id="PTHR11036">
    <property type="entry name" value="SEMAPHORIN"/>
    <property type="match status" value="1"/>
</dbReference>
<dbReference type="InterPro" id="IPR007110">
    <property type="entry name" value="Ig-like_dom"/>
</dbReference>
<dbReference type="FunFam" id="2.130.10.10:FF:001316">
    <property type="entry name" value="Semaphorin 7A"/>
    <property type="match status" value="1"/>
</dbReference>
<dbReference type="InterPro" id="IPR016201">
    <property type="entry name" value="PSI"/>
</dbReference>
<dbReference type="InterPro" id="IPR027231">
    <property type="entry name" value="Semaphorin"/>
</dbReference>
<evidence type="ECO:0000259" key="3">
    <source>
        <dbReference type="PROSITE" id="PS50835"/>
    </source>
</evidence>
<dbReference type="GO" id="GO:0007229">
    <property type="term" value="P:integrin-mediated signaling pathway"/>
    <property type="evidence" value="ECO:0007669"/>
    <property type="project" value="TreeGrafter"/>
</dbReference>
<dbReference type="PROSITE" id="PS50835">
    <property type="entry name" value="IG_LIKE"/>
    <property type="match status" value="1"/>
</dbReference>
<organism evidence="5 6">
    <name type="scientific">Solea senegalensis</name>
    <name type="common">Senegalese sole</name>
    <dbReference type="NCBI Taxonomy" id="28829"/>
    <lineage>
        <taxon>Eukaryota</taxon>
        <taxon>Metazoa</taxon>
        <taxon>Chordata</taxon>
        <taxon>Craniata</taxon>
        <taxon>Vertebrata</taxon>
        <taxon>Euteleostomi</taxon>
        <taxon>Actinopterygii</taxon>
        <taxon>Neopterygii</taxon>
        <taxon>Teleostei</taxon>
        <taxon>Neoteleostei</taxon>
        <taxon>Acanthomorphata</taxon>
        <taxon>Carangaria</taxon>
        <taxon>Pleuronectiformes</taxon>
        <taxon>Pleuronectoidei</taxon>
        <taxon>Soleidae</taxon>
        <taxon>Solea</taxon>
    </lineage>
</organism>
<dbReference type="GO" id="GO:0030335">
    <property type="term" value="P:positive regulation of cell migration"/>
    <property type="evidence" value="ECO:0007669"/>
    <property type="project" value="TreeGrafter"/>
</dbReference>
<dbReference type="InterPro" id="IPR001627">
    <property type="entry name" value="Semap_dom"/>
</dbReference>
<sequence length="695" mass="77944">MDEKGEEVVEEGFFCAIHAQTKSARELPAHITAGNHKCSKIMGFVWIYSFLPGLQLVLSVGMEDTPTLGRDSPRLLSLGTVRVGFEHPNNQKHSVFYFDEDSGEMFVGVNDLLIKLDRDDHHVIEKYHLNATGQQSCEKTSTCENVITAIEKFEGSLFICGTNGQKPQCWKLVSSTNNQSHQIVESYDGKGISPPMYTQNSLTLTVEGDLYAAAPMDVDRSSLQFRRKAGSRSNLWMNEKLVLEPTFISASWVKREEDPDNDKIYIFLREKNSDPSPEADPWISRVARVCKVDEGGSKRLLQNRWTSFLKARLVCGYPEESLYFNHLQDIYIMHNKDWHNTRVYALFSSSWNSTAVCIYTVQMIENIFENSTFKGYDQDIPKPRPGTCVKDSKRLPLATVNIVMDYPEMTDWVHSIHSKAPFYVSSNNYTKIAVDQVLGADQCMYNVLLLATDSGKIHKVLESGSEPFIISEAQVSNSSAIQSMKLDSKKKKLVVGFSDKVSTVDLQMCKNYNNSCAECVLARDPYCAWTKFGCTPTVPGGIQNVMDGTTAVCSSSAEEQKIVNRSKREIEISSPGSLRTLHSVSLGVPLYLTCPIDSYHAVYTWEHGGQSSPCLQMQSNCLHLIPAMARDNYGIYECVSIERDYSKVVKQYRLAEQMSPETKKRENTEFKLNNASAVVSQIVLCLLGVAVAVLC</sequence>
<dbReference type="GO" id="GO:0007411">
    <property type="term" value="P:axon guidance"/>
    <property type="evidence" value="ECO:0007669"/>
    <property type="project" value="TreeGrafter"/>
</dbReference>
<comment type="caution">
    <text evidence="2">Lacks conserved residue(s) required for the propagation of feature annotation.</text>
</comment>
<dbReference type="GO" id="GO:0001755">
    <property type="term" value="P:neural crest cell migration"/>
    <property type="evidence" value="ECO:0007669"/>
    <property type="project" value="TreeGrafter"/>
</dbReference>